<evidence type="ECO:0000313" key="8">
    <source>
        <dbReference type="EMBL" id="ABM96661.1"/>
    </source>
</evidence>
<feature type="binding site" evidence="7">
    <location>
        <position position="78"/>
    </location>
    <ligand>
        <name>[2Fe-2S] cluster</name>
        <dbReference type="ChEBI" id="CHEBI:190135"/>
    </ligand>
</feature>
<comment type="cofactor">
    <cofactor evidence="7">
        <name>[2Fe-2S] cluster</name>
        <dbReference type="ChEBI" id="CHEBI:190135"/>
    </cofactor>
    <text evidence="7">Binds 1 [2Fe-2S] cluster.</text>
</comment>
<keyword evidence="8" id="KW-0560">Oxidoreductase</keyword>
<dbReference type="RefSeq" id="WP_011831281.1">
    <property type="nucleotide sequence ID" value="NC_008825.1"/>
</dbReference>
<dbReference type="InterPro" id="IPR028431">
    <property type="entry name" value="NADP_DH_HndA-like"/>
</dbReference>
<keyword evidence="4 7" id="KW-0408">Iron</keyword>
<dbReference type="CDD" id="cd03081">
    <property type="entry name" value="TRX_Fd_NuoE_FDH_gamma"/>
    <property type="match status" value="1"/>
</dbReference>
<dbReference type="InterPro" id="IPR002023">
    <property type="entry name" value="NuoE-like"/>
</dbReference>
<comment type="cofactor">
    <cofactor evidence="6">
        <name>[2Fe-2S] cluster</name>
        <dbReference type="ChEBI" id="CHEBI:190135"/>
    </cofactor>
</comment>
<dbReference type="SUPFAM" id="SSF52833">
    <property type="entry name" value="Thioredoxin-like"/>
    <property type="match status" value="1"/>
</dbReference>
<evidence type="ECO:0000256" key="4">
    <source>
        <dbReference type="ARBA" id="ARBA00023004"/>
    </source>
</evidence>
<dbReference type="Pfam" id="PF01257">
    <property type="entry name" value="2Fe-2S_thioredx"/>
    <property type="match status" value="1"/>
</dbReference>
<keyword evidence="9" id="KW-1185">Reference proteome</keyword>
<dbReference type="Gene3D" id="1.10.10.1590">
    <property type="entry name" value="NADH-quinone oxidoreductase subunit E"/>
    <property type="match status" value="1"/>
</dbReference>
<dbReference type="NCBIfam" id="NF004638">
    <property type="entry name" value="PRK05988.1"/>
    <property type="match status" value="1"/>
</dbReference>
<accession>A2SM72</accession>
<keyword evidence="2 7" id="KW-0001">2Fe-2S</keyword>
<dbReference type="Proteomes" id="UP000000366">
    <property type="component" value="Chromosome"/>
</dbReference>
<dbReference type="EMBL" id="CP000555">
    <property type="protein sequence ID" value="ABM96661.1"/>
    <property type="molecule type" value="Genomic_DNA"/>
</dbReference>
<evidence type="ECO:0000256" key="1">
    <source>
        <dbReference type="ARBA" id="ARBA00010643"/>
    </source>
</evidence>
<reference evidence="8 9" key="1">
    <citation type="journal article" date="2007" name="J. Bacteriol.">
        <title>Whole-genome analysis of the methyl tert-butyl ether-degrading beta-proteobacterium Methylibium petroleiphilum PM1.</title>
        <authorList>
            <person name="Kane S.R."/>
            <person name="Chakicherla A.Y."/>
            <person name="Chain P.S.G."/>
            <person name="Schmidt R."/>
            <person name="Shin M.W."/>
            <person name="Legler T.C."/>
            <person name="Scow K.M."/>
            <person name="Larimer F.W."/>
            <person name="Lucas S.M."/>
            <person name="Richardson P.M."/>
            <person name="Hristova K.R."/>
        </authorList>
    </citation>
    <scope>NUCLEOTIDE SEQUENCE [LARGE SCALE GENOMIC DNA]</scope>
    <source>
        <strain evidence="9">ATCC BAA-1232 / LMG 22953 / PM1</strain>
    </source>
</reference>
<keyword evidence="5 7" id="KW-0411">Iron-sulfur</keyword>
<organism evidence="8 9">
    <name type="scientific">Methylibium petroleiphilum (strain ATCC BAA-1232 / LMG 22953 / PM1)</name>
    <dbReference type="NCBI Taxonomy" id="420662"/>
    <lineage>
        <taxon>Bacteria</taxon>
        <taxon>Pseudomonadati</taxon>
        <taxon>Pseudomonadota</taxon>
        <taxon>Betaproteobacteria</taxon>
        <taxon>Burkholderiales</taxon>
        <taxon>Sphaerotilaceae</taxon>
        <taxon>Methylibium</taxon>
    </lineage>
</organism>
<dbReference type="PIRSF" id="PIRSF000216">
    <property type="entry name" value="NADH_DH_24kDa"/>
    <property type="match status" value="1"/>
</dbReference>
<proteinExistence type="inferred from homology"/>
<gene>
    <name evidence="8" type="ordered locus">Mpe_A3708</name>
</gene>
<name>A2SM72_METPP</name>
<dbReference type="GO" id="GO:0051537">
    <property type="term" value="F:2 iron, 2 sulfur cluster binding"/>
    <property type="evidence" value="ECO:0007669"/>
    <property type="project" value="UniProtKB-KW"/>
</dbReference>
<feature type="binding site" evidence="7">
    <location>
        <position position="123"/>
    </location>
    <ligand>
        <name>[2Fe-2S] cluster</name>
        <dbReference type="ChEBI" id="CHEBI:190135"/>
    </ligand>
</feature>
<feature type="binding site" evidence="7">
    <location>
        <position position="119"/>
    </location>
    <ligand>
        <name>[2Fe-2S] cluster</name>
        <dbReference type="ChEBI" id="CHEBI:190135"/>
    </ligand>
</feature>
<keyword evidence="3 7" id="KW-0479">Metal-binding</keyword>
<dbReference type="GO" id="GO:0016491">
    <property type="term" value="F:oxidoreductase activity"/>
    <property type="evidence" value="ECO:0007669"/>
    <property type="project" value="UniProtKB-KW"/>
</dbReference>
<dbReference type="AlphaFoldDB" id="A2SM72"/>
<feature type="binding site" evidence="7">
    <location>
        <position position="83"/>
    </location>
    <ligand>
        <name>[2Fe-2S] cluster</name>
        <dbReference type="ChEBI" id="CHEBI:190135"/>
    </ligand>
</feature>
<evidence type="ECO:0000256" key="5">
    <source>
        <dbReference type="ARBA" id="ARBA00023014"/>
    </source>
</evidence>
<sequence>MSTSLAAVRAVLARRADEPGALLPILHEVQDQLGCIPADAVPEIAGALNLSRAEVHGVITYYHHFRGEPAGRHVIQVCRAEACQALGAEALLTHAERRLVCRSHASSSDGRYTLEPVFCLGLCASSPAIVIDERLHARISPAAFDRLIGALENEDAEEAAR</sequence>
<dbReference type="EC" id="1.2.1.2" evidence="8"/>
<dbReference type="STRING" id="420662.Mpe_A3708"/>
<evidence type="ECO:0000313" key="9">
    <source>
        <dbReference type="Proteomes" id="UP000000366"/>
    </source>
</evidence>
<dbReference type="eggNOG" id="COG1905">
    <property type="taxonomic scope" value="Bacteria"/>
</dbReference>
<dbReference type="PANTHER" id="PTHR43342">
    <property type="entry name" value="NADH-QUINONE OXIDOREDUCTASE, E SUBUNIT"/>
    <property type="match status" value="1"/>
</dbReference>
<dbReference type="InterPro" id="IPR036249">
    <property type="entry name" value="Thioredoxin-like_sf"/>
</dbReference>
<comment type="similarity">
    <text evidence="1">Belongs to the complex I 24 kDa subunit family.</text>
</comment>
<dbReference type="PANTHER" id="PTHR43342:SF1">
    <property type="entry name" value="BIFURCATING [FEFE] HYDROGENASE GAMMA SUBUNIT"/>
    <property type="match status" value="1"/>
</dbReference>
<dbReference type="InterPro" id="IPR041921">
    <property type="entry name" value="NuoE_N"/>
</dbReference>
<dbReference type="HOGENOM" id="CLU_054362_2_2_4"/>
<dbReference type="Gene3D" id="3.40.30.10">
    <property type="entry name" value="Glutaredoxin"/>
    <property type="match status" value="1"/>
</dbReference>
<evidence type="ECO:0000256" key="7">
    <source>
        <dbReference type="PIRSR" id="PIRSR000216-1"/>
    </source>
</evidence>
<evidence type="ECO:0000256" key="2">
    <source>
        <dbReference type="ARBA" id="ARBA00022714"/>
    </source>
</evidence>
<dbReference type="GO" id="GO:0046872">
    <property type="term" value="F:metal ion binding"/>
    <property type="evidence" value="ECO:0007669"/>
    <property type="project" value="UniProtKB-KW"/>
</dbReference>
<evidence type="ECO:0000256" key="6">
    <source>
        <dbReference type="ARBA" id="ARBA00034078"/>
    </source>
</evidence>
<dbReference type="KEGG" id="mpt:Mpe_A3708"/>
<protein>
    <submittedName>
        <fullName evidence="8">NAD-dependent formate dehydrogenase gamma subunit</fullName>
        <ecNumber evidence="8">1.2.1.2</ecNumber>
    </submittedName>
</protein>
<evidence type="ECO:0000256" key="3">
    <source>
        <dbReference type="ARBA" id="ARBA00022723"/>
    </source>
</evidence>